<dbReference type="SUPFAM" id="SSF56436">
    <property type="entry name" value="C-type lectin-like"/>
    <property type="match status" value="1"/>
</dbReference>
<dbReference type="PROSITE" id="PS50041">
    <property type="entry name" value="C_TYPE_LECTIN_2"/>
    <property type="match status" value="1"/>
</dbReference>
<dbReference type="PANTHER" id="PTHR22803">
    <property type="entry name" value="MANNOSE, PHOSPHOLIPASE, LECTIN RECEPTOR RELATED"/>
    <property type="match status" value="1"/>
</dbReference>
<evidence type="ECO:0000313" key="4">
    <source>
        <dbReference type="EMBL" id="CAD7703377.1"/>
    </source>
</evidence>
<keyword evidence="2" id="KW-1133">Transmembrane helix</keyword>
<accession>A0A8S1J6T2</accession>
<dbReference type="Proteomes" id="UP000708148">
    <property type="component" value="Unassembled WGS sequence"/>
</dbReference>
<evidence type="ECO:0000259" key="3">
    <source>
        <dbReference type="PROSITE" id="PS50041"/>
    </source>
</evidence>
<dbReference type="SMART" id="SM00034">
    <property type="entry name" value="CLECT"/>
    <property type="match status" value="1"/>
</dbReference>
<feature type="compositionally biased region" description="Pro residues" evidence="1">
    <location>
        <begin position="478"/>
        <end position="489"/>
    </location>
</feature>
<dbReference type="CDD" id="cd00037">
    <property type="entry name" value="CLECT"/>
    <property type="match status" value="1"/>
</dbReference>
<feature type="region of interest" description="Disordered" evidence="1">
    <location>
        <begin position="414"/>
        <end position="489"/>
    </location>
</feature>
<feature type="compositionally biased region" description="Pro residues" evidence="1">
    <location>
        <begin position="432"/>
        <end position="452"/>
    </location>
</feature>
<feature type="domain" description="C-type lectin" evidence="3">
    <location>
        <begin position="178"/>
        <end position="298"/>
    </location>
</feature>
<comment type="caution">
    <text evidence="4">The sequence shown here is derived from an EMBL/GenBank/DDBJ whole genome shotgun (WGS) entry which is preliminary data.</text>
</comment>
<proteinExistence type="predicted"/>
<dbReference type="Pfam" id="PF00059">
    <property type="entry name" value="Lectin_C"/>
    <property type="match status" value="1"/>
</dbReference>
<dbReference type="Gene3D" id="3.30.450.20">
    <property type="entry name" value="PAS domain"/>
    <property type="match status" value="1"/>
</dbReference>
<dbReference type="EMBL" id="CAJHUC010002191">
    <property type="protein sequence ID" value="CAD7703377.1"/>
    <property type="molecule type" value="Genomic_DNA"/>
</dbReference>
<dbReference type="InterPro" id="IPR050111">
    <property type="entry name" value="C-type_lectin/snaclec_domain"/>
</dbReference>
<dbReference type="OrthoDB" id="441660at2759"/>
<evidence type="ECO:0000313" key="5">
    <source>
        <dbReference type="Proteomes" id="UP000708148"/>
    </source>
</evidence>
<evidence type="ECO:0000256" key="2">
    <source>
        <dbReference type="SAM" id="Phobius"/>
    </source>
</evidence>
<dbReference type="InterPro" id="IPR016187">
    <property type="entry name" value="CTDL_fold"/>
</dbReference>
<organism evidence="4 5">
    <name type="scientific">Ostreobium quekettii</name>
    <dbReference type="NCBI Taxonomy" id="121088"/>
    <lineage>
        <taxon>Eukaryota</taxon>
        <taxon>Viridiplantae</taxon>
        <taxon>Chlorophyta</taxon>
        <taxon>core chlorophytes</taxon>
        <taxon>Ulvophyceae</taxon>
        <taxon>TCBD clade</taxon>
        <taxon>Bryopsidales</taxon>
        <taxon>Ostreobineae</taxon>
        <taxon>Ostreobiaceae</taxon>
        <taxon>Ostreobium</taxon>
    </lineage>
</organism>
<dbReference type="AlphaFoldDB" id="A0A8S1J6T2"/>
<protein>
    <recommendedName>
        <fullName evidence="3">C-type lectin domain-containing protein</fullName>
    </recommendedName>
</protein>
<keyword evidence="2" id="KW-0812">Transmembrane</keyword>
<dbReference type="InterPro" id="IPR016186">
    <property type="entry name" value="C-type_lectin-like/link_sf"/>
</dbReference>
<gene>
    <name evidence="4" type="ORF">OSTQU699_LOCUS8734</name>
</gene>
<dbReference type="Gene3D" id="3.10.100.10">
    <property type="entry name" value="Mannose-Binding Protein A, subunit A"/>
    <property type="match status" value="1"/>
</dbReference>
<keyword evidence="5" id="KW-1185">Reference proteome</keyword>
<sequence>MGHCTCGTGARATIFAFSLGSSADGSLPRQVACASGGAWGSIGDGDDPLTAMSTYYTYIASGRHASGDVSRSTPVWSNPYEDDGGLGTLTTVARPIYSPRGAEGVPGVLVGVVGHDVPIGDLEREGDSHAAVLDGLVARSSRCAPLVATPCQLQVHRSHSADEATCSDAPPASGCYRYRSAYYRVPSDRLNWDASAASCRSAGGALASVRNAAELRFVSGIAPPDGAWLGARRPSPNADAFSWQDEGLEALRPDSDYWGLGEPNNYGGSEACADVDRRGASRNMNDEDCSKEQRYVCEFAARPAGCANVTLVDDGAFFVHPPVSLCVDEENVVADTAPVAGAARLSSADAVCEFGEFRPTEEVACCADCLKGSATQVGAIVGGVVGGLLGAAICGGVCFGIYKCCKPSAHARPARGTPTGASSAPLVQQLPAAPPNHQPFPAAPVGPIPQPYPADQGTPAAQPFPAPGWAKGGAAQPSAPPLQPPAYAF</sequence>
<evidence type="ECO:0000256" key="1">
    <source>
        <dbReference type="SAM" id="MobiDB-lite"/>
    </source>
</evidence>
<keyword evidence="2" id="KW-0472">Membrane</keyword>
<reference evidence="4" key="1">
    <citation type="submission" date="2020-12" db="EMBL/GenBank/DDBJ databases">
        <authorList>
            <person name="Iha C."/>
        </authorList>
    </citation>
    <scope>NUCLEOTIDE SEQUENCE</scope>
</reference>
<dbReference type="InterPro" id="IPR001304">
    <property type="entry name" value="C-type_lectin-like"/>
</dbReference>
<feature type="transmembrane region" description="Helical" evidence="2">
    <location>
        <begin position="377"/>
        <end position="402"/>
    </location>
</feature>
<name>A0A8S1J6T2_9CHLO</name>